<name>A0A1I1KK24_9SPHI</name>
<accession>A0A1I1KK24</accession>
<protein>
    <submittedName>
        <fullName evidence="1">Uncharacterized protein</fullName>
    </submittedName>
</protein>
<dbReference type="EMBL" id="FOLL01000015">
    <property type="protein sequence ID" value="SFC58483.1"/>
    <property type="molecule type" value="Genomic_DNA"/>
</dbReference>
<evidence type="ECO:0000313" key="2">
    <source>
        <dbReference type="Proteomes" id="UP000199577"/>
    </source>
</evidence>
<dbReference type="AlphaFoldDB" id="A0A1I1KK24"/>
<evidence type="ECO:0000313" key="1">
    <source>
        <dbReference type="EMBL" id="SFC58483.1"/>
    </source>
</evidence>
<organism evidence="1 2">
    <name type="scientific">Parapedobacter composti</name>
    <dbReference type="NCBI Taxonomy" id="623281"/>
    <lineage>
        <taxon>Bacteria</taxon>
        <taxon>Pseudomonadati</taxon>
        <taxon>Bacteroidota</taxon>
        <taxon>Sphingobacteriia</taxon>
        <taxon>Sphingobacteriales</taxon>
        <taxon>Sphingobacteriaceae</taxon>
        <taxon>Parapedobacter</taxon>
    </lineage>
</organism>
<keyword evidence="2" id="KW-1185">Reference proteome</keyword>
<dbReference type="STRING" id="623281.SAMN05421747_11571"/>
<proteinExistence type="predicted"/>
<dbReference type="Proteomes" id="UP000199577">
    <property type="component" value="Unassembled WGS sequence"/>
</dbReference>
<reference evidence="1 2" key="1">
    <citation type="submission" date="2016-10" db="EMBL/GenBank/DDBJ databases">
        <authorList>
            <person name="de Groot N.N."/>
        </authorList>
    </citation>
    <scope>NUCLEOTIDE SEQUENCE [LARGE SCALE GENOMIC DNA]</scope>
    <source>
        <strain evidence="1 2">DSM 22900</strain>
    </source>
</reference>
<sequence>MSKRELYDYLVRIRTAKCPETDTISAPSPHNQLTVNSLYFWPSCCLFIDWRWVVSNGWKKRKLQEQRSRNNDK</sequence>
<gene>
    <name evidence="1" type="ORF">SAMN05421747_11571</name>
</gene>